<keyword evidence="8 13" id="KW-0653">Protein transport</keyword>
<evidence type="ECO:0000256" key="8">
    <source>
        <dbReference type="ARBA" id="ARBA00022927"/>
    </source>
</evidence>
<evidence type="ECO:0000313" key="18">
    <source>
        <dbReference type="Proteomes" id="UP000277577"/>
    </source>
</evidence>
<evidence type="ECO:0000256" key="10">
    <source>
        <dbReference type="ARBA" id="ARBA00023136"/>
    </source>
</evidence>
<dbReference type="Gene3D" id="3.40.1690.10">
    <property type="entry name" value="secretion proteins EscU"/>
    <property type="match status" value="1"/>
</dbReference>
<evidence type="ECO:0000256" key="3">
    <source>
        <dbReference type="ARBA" id="ARBA00021622"/>
    </source>
</evidence>
<evidence type="ECO:0000313" key="15">
    <source>
        <dbReference type="EMBL" id="KTC79252.1"/>
    </source>
</evidence>
<evidence type="ECO:0000256" key="7">
    <source>
        <dbReference type="ARBA" id="ARBA00022795"/>
    </source>
</evidence>
<dbReference type="AlphaFoldDB" id="A0A0W0S853"/>
<evidence type="ECO:0000256" key="2">
    <source>
        <dbReference type="ARBA" id="ARBA00010690"/>
    </source>
</evidence>
<evidence type="ECO:0000256" key="13">
    <source>
        <dbReference type="RuleBase" id="RU364091"/>
    </source>
</evidence>
<feature type="transmembrane region" description="Helical" evidence="13">
    <location>
        <begin position="97"/>
        <end position="123"/>
    </location>
</feature>
<reference evidence="15 17" key="1">
    <citation type="submission" date="2015-11" db="EMBL/GenBank/DDBJ databases">
        <title>Genomic analysis of 38 Legionella species identifies large and diverse effector repertoires.</title>
        <authorList>
            <person name="Burstein D."/>
            <person name="Amaro F."/>
            <person name="Zusman T."/>
            <person name="Lifshitz Z."/>
            <person name="Cohen O."/>
            <person name="Gilbert J.A."/>
            <person name="Pupko T."/>
            <person name="Shuman H.A."/>
            <person name="Segal G."/>
        </authorList>
    </citation>
    <scope>NUCLEOTIDE SEQUENCE [LARGE SCALE GENOMIC DNA]</scope>
    <source>
        <strain evidence="15 17">ORW</strain>
    </source>
</reference>
<comment type="similarity">
    <text evidence="2 13">Belongs to the type III secretion exporter family.</text>
</comment>
<keyword evidence="5 13" id="KW-1003">Cell membrane</keyword>
<keyword evidence="11 13" id="KW-1006">Bacterial flagellum protein export</keyword>
<keyword evidence="9 13" id="KW-1133">Transmembrane helix</keyword>
<name>A0A0W0S853_9GAMM</name>
<keyword evidence="10 13" id="KW-0472">Membrane</keyword>
<dbReference type="NCBIfam" id="TIGR00328">
    <property type="entry name" value="flhB"/>
    <property type="match status" value="1"/>
</dbReference>
<sequence length="383" mass="43122">MAEQEQAQEKTEQPSAKRLKEARKKGQVARSKDFNTTVTLLFTALGFLIFGKQLAHQMATMMRQAFEFDTRVIITPITSLERLFFLAKMGFWSLIPLLAVIFLITLAAPLLMGGWVFSGQVILPKFSRLNVFQGLKRMVSVKSFAEMIKSFFKFLLVAVVAIVVLKSQVPALLALAHVPIETAIGSGALIVVKSFVLITASLIVIAAFDVPFQLYEHQKNMKMTMQELRDEYKETEGKPEVKSAIRRAQQEISRRRMMNEISKANVVLTNPTHYAVAISYKEKSHKAPIVVAKGKDLVAFQISKVAKSHQIPIISVPPLARALYFSTKLNKEIPRGLYVAVAQVLAYVFQLRDKERYDYKPTVLQDVPIPPELARKAEENVNE</sequence>
<dbReference type="Gene3D" id="6.10.250.2080">
    <property type="match status" value="1"/>
</dbReference>
<feature type="region of interest" description="Disordered" evidence="14">
    <location>
        <begin position="1"/>
        <end position="24"/>
    </location>
</feature>
<feature type="transmembrane region" description="Helical" evidence="13">
    <location>
        <begin position="144"/>
        <end position="165"/>
    </location>
</feature>
<evidence type="ECO:0000256" key="12">
    <source>
        <dbReference type="ARBA" id="ARBA00025078"/>
    </source>
</evidence>
<dbReference type="OrthoDB" id="9807950at2"/>
<dbReference type="PATRIC" id="fig|28084.5.peg.1386"/>
<accession>A0A0W0S853</accession>
<dbReference type="RefSeq" id="WP_028381949.1">
    <property type="nucleotide sequence ID" value="NZ_CAAAIT010000002.1"/>
</dbReference>
<dbReference type="InterPro" id="IPR006136">
    <property type="entry name" value="FlhB"/>
</dbReference>
<evidence type="ECO:0000256" key="14">
    <source>
        <dbReference type="SAM" id="MobiDB-lite"/>
    </source>
</evidence>
<protein>
    <recommendedName>
        <fullName evidence="3 13">Flagellar biosynthetic protein FlhB</fullName>
    </recommendedName>
</protein>
<dbReference type="Pfam" id="PF01312">
    <property type="entry name" value="Bac_export_2"/>
    <property type="match status" value="1"/>
</dbReference>
<keyword evidence="4 13" id="KW-0813">Transport</keyword>
<dbReference type="GO" id="GO:0044780">
    <property type="term" value="P:bacterial-type flagellum assembly"/>
    <property type="evidence" value="ECO:0007669"/>
    <property type="project" value="InterPro"/>
</dbReference>
<feature type="transmembrane region" description="Helical" evidence="13">
    <location>
        <begin position="34"/>
        <end position="51"/>
    </location>
</feature>
<feature type="transmembrane region" description="Helical" evidence="13">
    <location>
        <begin position="195"/>
        <end position="215"/>
    </location>
</feature>
<comment type="subcellular location">
    <subcellularLocation>
        <location evidence="1">Cell membrane</location>
        <topology evidence="1">Multi-pass membrane protein</topology>
    </subcellularLocation>
</comment>
<dbReference type="EMBL" id="LNXW01000013">
    <property type="protein sequence ID" value="KTC79252.1"/>
    <property type="molecule type" value="Genomic_DNA"/>
</dbReference>
<reference evidence="16 18" key="2">
    <citation type="submission" date="2018-12" db="EMBL/GenBank/DDBJ databases">
        <authorList>
            <consortium name="Pathogen Informatics"/>
        </authorList>
    </citation>
    <scope>NUCLEOTIDE SEQUENCE [LARGE SCALE GENOMIC DNA]</scope>
    <source>
        <strain evidence="16 18">NCTC11976</strain>
    </source>
</reference>
<dbReference type="Proteomes" id="UP000277577">
    <property type="component" value="Chromosome"/>
</dbReference>
<dbReference type="PANTHER" id="PTHR30531">
    <property type="entry name" value="FLAGELLAR BIOSYNTHETIC PROTEIN FLHB"/>
    <property type="match status" value="1"/>
</dbReference>
<dbReference type="GO" id="GO:0005886">
    <property type="term" value="C:plasma membrane"/>
    <property type="evidence" value="ECO:0007669"/>
    <property type="project" value="UniProtKB-SubCell"/>
</dbReference>
<evidence type="ECO:0000256" key="6">
    <source>
        <dbReference type="ARBA" id="ARBA00022692"/>
    </source>
</evidence>
<dbReference type="InterPro" id="IPR006135">
    <property type="entry name" value="T3SS_substrate_exporter"/>
</dbReference>
<evidence type="ECO:0000256" key="9">
    <source>
        <dbReference type="ARBA" id="ARBA00022989"/>
    </source>
</evidence>
<keyword evidence="18" id="KW-1185">Reference proteome</keyword>
<keyword evidence="7 13" id="KW-1005">Bacterial flagellum biogenesis</keyword>
<dbReference type="EMBL" id="LR134173">
    <property type="protein sequence ID" value="VEB36871.1"/>
    <property type="molecule type" value="Genomic_DNA"/>
</dbReference>
<comment type="function">
    <text evidence="12 13">Required for formation of the rod structure in the basal body of the flagellar apparatus. Together with FliI and FliH, may constitute the export apparatus of flagellin.</text>
</comment>
<keyword evidence="15" id="KW-0966">Cell projection</keyword>
<evidence type="ECO:0000313" key="17">
    <source>
        <dbReference type="Proteomes" id="UP000054921"/>
    </source>
</evidence>
<proteinExistence type="inferred from homology"/>
<dbReference type="STRING" id="28084.Lche_1272"/>
<gene>
    <name evidence="13 16" type="primary">flhB</name>
    <name evidence="15" type="ORF">Lche_1272</name>
    <name evidence="16" type="ORF">NCTC11976_01926</name>
</gene>
<dbReference type="InterPro" id="IPR029025">
    <property type="entry name" value="T3SS_substrate_exporter_C"/>
</dbReference>
<dbReference type="PANTHER" id="PTHR30531:SF12">
    <property type="entry name" value="FLAGELLAR BIOSYNTHETIC PROTEIN FLHB"/>
    <property type="match status" value="1"/>
</dbReference>
<dbReference type="SUPFAM" id="SSF160544">
    <property type="entry name" value="EscU C-terminal domain-like"/>
    <property type="match status" value="1"/>
</dbReference>
<dbReference type="PRINTS" id="PR00950">
    <property type="entry name" value="TYPE3IMSPROT"/>
</dbReference>
<dbReference type="GO" id="GO:0009306">
    <property type="term" value="P:protein secretion"/>
    <property type="evidence" value="ECO:0007669"/>
    <property type="project" value="InterPro"/>
</dbReference>
<evidence type="ECO:0000256" key="4">
    <source>
        <dbReference type="ARBA" id="ARBA00022448"/>
    </source>
</evidence>
<evidence type="ECO:0000256" key="1">
    <source>
        <dbReference type="ARBA" id="ARBA00004651"/>
    </source>
</evidence>
<keyword evidence="15" id="KW-0969">Cilium</keyword>
<organism evidence="15 17">
    <name type="scientific">Legionella cherrii</name>
    <dbReference type="NCBI Taxonomy" id="28084"/>
    <lineage>
        <taxon>Bacteria</taxon>
        <taxon>Pseudomonadati</taxon>
        <taxon>Pseudomonadota</taxon>
        <taxon>Gammaproteobacteria</taxon>
        <taxon>Legionellales</taxon>
        <taxon>Legionellaceae</taxon>
        <taxon>Legionella</taxon>
    </lineage>
</organism>
<keyword evidence="15" id="KW-0282">Flagellum</keyword>
<dbReference type="Proteomes" id="UP000054921">
    <property type="component" value="Unassembled WGS sequence"/>
</dbReference>
<evidence type="ECO:0000256" key="5">
    <source>
        <dbReference type="ARBA" id="ARBA00022475"/>
    </source>
</evidence>
<evidence type="ECO:0000313" key="16">
    <source>
        <dbReference type="EMBL" id="VEB36871.1"/>
    </source>
</evidence>
<keyword evidence="6 13" id="KW-0812">Transmembrane</keyword>
<evidence type="ECO:0000256" key="11">
    <source>
        <dbReference type="ARBA" id="ARBA00023225"/>
    </source>
</evidence>